<proteinExistence type="predicted"/>
<dbReference type="OrthoDB" id="774873at2759"/>
<feature type="region of interest" description="Disordered" evidence="3">
    <location>
        <begin position="299"/>
        <end position="323"/>
    </location>
</feature>
<dbReference type="Pfam" id="PF20235">
    <property type="entry name" value="PIR2-like_helical"/>
    <property type="match status" value="1"/>
</dbReference>
<feature type="coiled-coil region" evidence="2">
    <location>
        <begin position="639"/>
        <end position="673"/>
    </location>
</feature>
<evidence type="ECO:0000259" key="4">
    <source>
        <dbReference type="PROSITE" id="PS50089"/>
    </source>
</evidence>
<evidence type="ECO:0000256" key="3">
    <source>
        <dbReference type="SAM" id="MobiDB-lite"/>
    </source>
</evidence>
<keyword evidence="2" id="KW-0175">Coiled coil</keyword>
<dbReference type="InterPro" id="IPR013083">
    <property type="entry name" value="Znf_RING/FYVE/PHD"/>
</dbReference>
<dbReference type="RefSeq" id="XP_027116126.1">
    <property type="nucleotide sequence ID" value="XM_027260325.1"/>
</dbReference>
<evidence type="ECO:0000313" key="8">
    <source>
        <dbReference type="RefSeq" id="XP_027116135.1"/>
    </source>
</evidence>
<dbReference type="RefSeq" id="XP_027116135.1">
    <property type="nucleotide sequence ID" value="XM_027260334.1"/>
</dbReference>
<dbReference type="SUPFAM" id="SSF57850">
    <property type="entry name" value="RING/U-box"/>
    <property type="match status" value="1"/>
</dbReference>
<keyword evidence="1" id="KW-0862">Zinc</keyword>
<reference evidence="6 7" key="2">
    <citation type="submission" date="2025-04" db="UniProtKB">
        <authorList>
            <consortium name="RefSeq"/>
        </authorList>
    </citation>
    <scope>IDENTIFICATION</scope>
    <source>
        <tissue evidence="6 7">Leaves</tissue>
    </source>
</reference>
<evidence type="ECO:0000313" key="7">
    <source>
        <dbReference type="RefSeq" id="XP_027116126.1"/>
    </source>
</evidence>
<evidence type="ECO:0000313" key="9">
    <source>
        <dbReference type="RefSeq" id="XP_027116144.1"/>
    </source>
</evidence>
<dbReference type="PANTHER" id="PTHR46405">
    <property type="entry name" value="OS05G0141500 PROTEIN"/>
    <property type="match status" value="1"/>
</dbReference>
<evidence type="ECO:0000313" key="10">
    <source>
        <dbReference type="RefSeq" id="XP_071923948.1"/>
    </source>
</evidence>
<dbReference type="Proteomes" id="UP001652660">
    <property type="component" value="Chromosome 1e"/>
</dbReference>
<dbReference type="PROSITE" id="PS50089">
    <property type="entry name" value="ZF_RING_2"/>
    <property type="match status" value="1"/>
</dbReference>
<name>A0A6P6WL01_COFAR</name>
<dbReference type="GeneID" id="113734022"/>
<dbReference type="RefSeq" id="XP_071923948.1">
    <property type="nucleotide sequence ID" value="XM_072067847.1"/>
</dbReference>
<accession>A0A6P6WL01</accession>
<dbReference type="Gene3D" id="3.30.40.10">
    <property type="entry name" value="Zinc/RING finger domain, C3HC4 (zinc finger)"/>
    <property type="match status" value="1"/>
</dbReference>
<dbReference type="Pfam" id="PF13920">
    <property type="entry name" value="zf-C3HC4_3"/>
    <property type="match status" value="1"/>
</dbReference>
<feature type="region of interest" description="Disordered" evidence="3">
    <location>
        <begin position="453"/>
        <end position="479"/>
    </location>
</feature>
<dbReference type="GO" id="GO:0008270">
    <property type="term" value="F:zinc ion binding"/>
    <property type="evidence" value="ECO:0007669"/>
    <property type="project" value="UniProtKB-KW"/>
</dbReference>
<feature type="domain" description="RING-type" evidence="4">
    <location>
        <begin position="823"/>
        <end position="863"/>
    </location>
</feature>
<feature type="region of interest" description="Disordered" evidence="3">
    <location>
        <begin position="232"/>
        <end position="271"/>
    </location>
</feature>
<organism evidence="5 9">
    <name type="scientific">Coffea arabica</name>
    <name type="common">Arabian coffee</name>
    <dbReference type="NCBI Taxonomy" id="13443"/>
    <lineage>
        <taxon>Eukaryota</taxon>
        <taxon>Viridiplantae</taxon>
        <taxon>Streptophyta</taxon>
        <taxon>Embryophyta</taxon>
        <taxon>Tracheophyta</taxon>
        <taxon>Spermatophyta</taxon>
        <taxon>Magnoliopsida</taxon>
        <taxon>eudicotyledons</taxon>
        <taxon>Gunneridae</taxon>
        <taxon>Pentapetalae</taxon>
        <taxon>asterids</taxon>
        <taxon>lamiids</taxon>
        <taxon>Gentianales</taxon>
        <taxon>Rubiaceae</taxon>
        <taxon>Ixoroideae</taxon>
        <taxon>Gardenieae complex</taxon>
        <taxon>Bertiereae - Coffeeae clade</taxon>
        <taxon>Coffeeae</taxon>
        <taxon>Coffea</taxon>
    </lineage>
</organism>
<gene>
    <name evidence="6 7 8 9 10" type="primary">LOC113734022</name>
</gene>
<feature type="region of interest" description="Disordered" evidence="3">
    <location>
        <begin position="1"/>
        <end position="24"/>
    </location>
</feature>
<keyword evidence="1" id="KW-0863">Zinc-finger</keyword>
<dbReference type="RefSeq" id="XP_027116117.1">
    <property type="nucleotide sequence ID" value="XM_027260316.1"/>
</dbReference>
<dbReference type="AlphaFoldDB" id="A0A6P6WL01"/>
<evidence type="ECO:0000313" key="6">
    <source>
        <dbReference type="RefSeq" id="XP_027116117.1"/>
    </source>
</evidence>
<evidence type="ECO:0000313" key="5">
    <source>
        <dbReference type="Proteomes" id="UP001652660"/>
    </source>
</evidence>
<dbReference type="InterPro" id="IPR046527">
    <property type="entry name" value="PIR2-like_helical"/>
</dbReference>
<dbReference type="PANTHER" id="PTHR46405:SF9">
    <property type="entry name" value="E3 UBIQUITIN-PROTEIN LIGASE RF298"/>
    <property type="match status" value="1"/>
</dbReference>
<dbReference type="InterPro" id="IPR001841">
    <property type="entry name" value="Znf_RING"/>
</dbReference>
<dbReference type="CDD" id="cd23128">
    <property type="entry name" value="RING-HC_MIP1-like"/>
    <property type="match status" value="1"/>
</dbReference>
<keyword evidence="1" id="KW-0479">Metal-binding</keyword>
<evidence type="ECO:0000256" key="1">
    <source>
        <dbReference type="PROSITE-ProRule" id="PRU00175"/>
    </source>
</evidence>
<feature type="compositionally biased region" description="Polar residues" evidence="3">
    <location>
        <begin position="249"/>
        <end position="262"/>
    </location>
</feature>
<feature type="coiled-coil region" evidence="2">
    <location>
        <begin position="709"/>
        <end position="768"/>
    </location>
</feature>
<dbReference type="InterPro" id="IPR046934">
    <property type="entry name" value="PIR2-like"/>
</dbReference>
<protein>
    <submittedName>
        <fullName evidence="6 7">E3 ubiquitin-protein ligase RF298 isoform X1</fullName>
    </submittedName>
</protein>
<evidence type="ECO:0000256" key="2">
    <source>
        <dbReference type="SAM" id="Coils"/>
    </source>
</evidence>
<reference evidence="5" key="1">
    <citation type="journal article" date="2025" name="Foods">
        <title>Unveiling the Microbial Signatures of Arabica Coffee Cherries: Insights into Ripeness Specific Diversity, Functional Traits, and Implications for Quality and Safety.</title>
        <authorList>
            <consortium name="RefSeq"/>
            <person name="Tenea G.N."/>
            <person name="Cifuentes V."/>
            <person name="Reyes P."/>
            <person name="Cevallos-Vallejos M."/>
        </authorList>
    </citation>
    <scope>NUCLEOTIDE SEQUENCE [LARGE SCALE GENOMIC DNA]</scope>
</reference>
<dbReference type="RefSeq" id="XP_027116144.1">
    <property type="nucleotide sequence ID" value="XM_027260343.1"/>
</dbReference>
<feature type="coiled-coil region" evidence="2">
    <location>
        <begin position="495"/>
        <end position="610"/>
    </location>
</feature>
<keyword evidence="5" id="KW-1185">Reference proteome</keyword>
<sequence length="880" mass="97984">MGESSDIGGSREMHSSISAYGKGSKNKRKYLAEFPLDMIDVSALSLTEFPRYELLEEKLRNTQIELAPVEARSDNPCQEHEVEEPDQDEWDDPVVCQLQELLSSNLLETFRSAIKKVVESGYSSEVAEQLILRSGLYHGTKDVVSNAVDGALALVSREKELETSRHHVFEDLDSLVNYTILEMIAVVREVRPCLTVGEAMWWLLICDLNLLHACIVDRDHLSSFCIPEYSGESPCDSTVSPLTPEAAETSDQNLNKSCTSKLSAPRTKNSHSEMPAIAAVSQLPNLKNSHVHDVAITGKEGLVPPGETRGKSLSTGREHAPTVTQAVVEEKAVLSRKGSAGSSKRDMLRQKTFHFEKSYKGRMSKGAFKAKLTTWGSMVLDKSLKSPSGSSGVVMKSTYSKITTSIGANGPLPDGNCNISSNSTSVHQGTDAPSVLSVADTVFALPAVNKNNPTSSTLDHKPAAKAKTNHTNSSEVPDYYAGIPYDESLGKYVPQDDKEETIVNLASHMKALQKEIEVWKDWANEKVMQATRRLSKDQVELKMLRQEKEEADRFKKEMPALEEGSMKRLSEMEYAISNAAAQIDTANLSIHRLENENNVLKSQAEAARFQALKASTNFTKAVKKEQEALKGLQLADTEKIALQEELATLKHHLADLQHQLEKAKTRKNQFEGMVGRVNIWYSFEHSDQVEKNKFQALWKQEEREKLKYYRQAESLKRETEQQKARTKAEEDNLRETDERNLQNCMENVKKLEKEISELRLESESSKIAALLRGVDIGYGSGLMGSKVASACQGFQVPKINKRLAVFQDNFGAGAGSVRPERECVMCLTEEMSVVFLPCSHQVLCAECNVLHEKQGMKDCPSCRTAIQQRIPVRYLSAQHP</sequence>